<sequence>MFTMIGDIVGSRALKDRARAQRAIVATLGRVSESLTLAQRLEPTFGDEVQGGFPTIADATLATLLIRLELNWLAHPPPTADPEEGRTPDLVVMRFGIGQGEVRVFEIDSQPIRQDGPGWHTARDAIDSLGKKAGARYVGPEDTSWPTPAAVNAFLVARDGLVDTLNHRQRRMLLRALHGHSQKAIAELETISESAVSQAFARGVSAVRDAQFLFGKV</sequence>
<gene>
    <name evidence="1" type="ORF">APR03_002812</name>
</gene>
<organism evidence="1 2">
    <name type="scientific">Promicromonospora thailandica</name>
    <dbReference type="NCBI Taxonomy" id="765201"/>
    <lineage>
        <taxon>Bacteria</taxon>
        <taxon>Bacillati</taxon>
        <taxon>Actinomycetota</taxon>
        <taxon>Actinomycetes</taxon>
        <taxon>Micrococcales</taxon>
        <taxon>Promicromonosporaceae</taxon>
        <taxon>Promicromonospora</taxon>
    </lineage>
</organism>
<dbReference type="InterPro" id="IPR013324">
    <property type="entry name" value="RNA_pol_sigma_r3/r4-like"/>
</dbReference>
<dbReference type="InterPro" id="IPR036388">
    <property type="entry name" value="WH-like_DNA-bd_sf"/>
</dbReference>
<proteinExistence type="predicted"/>
<accession>A0A9X2JVU8</accession>
<evidence type="ECO:0000313" key="2">
    <source>
        <dbReference type="Proteomes" id="UP001139493"/>
    </source>
</evidence>
<dbReference type="Proteomes" id="UP001139493">
    <property type="component" value="Unassembled WGS sequence"/>
</dbReference>
<dbReference type="EMBL" id="JAMTCS010000008">
    <property type="protein sequence ID" value="MCP2265456.1"/>
    <property type="molecule type" value="Genomic_DNA"/>
</dbReference>
<reference evidence="1" key="1">
    <citation type="submission" date="2022-06" db="EMBL/GenBank/DDBJ databases">
        <title>Genomic Encyclopedia of Archaeal and Bacterial Type Strains, Phase II (KMG-II): from individual species to whole genera.</title>
        <authorList>
            <person name="Goeker M."/>
        </authorList>
    </citation>
    <scope>NUCLEOTIDE SEQUENCE</scope>
    <source>
        <strain evidence="1">DSM 26652</strain>
    </source>
</reference>
<evidence type="ECO:0000313" key="1">
    <source>
        <dbReference type="EMBL" id="MCP2265456.1"/>
    </source>
</evidence>
<name>A0A9X2JVU8_9MICO</name>
<protein>
    <submittedName>
        <fullName evidence="1">Sigma-70, region 4</fullName>
    </submittedName>
</protein>
<dbReference type="AlphaFoldDB" id="A0A9X2JVU8"/>
<dbReference type="Gene3D" id="1.10.10.10">
    <property type="entry name" value="Winged helix-like DNA-binding domain superfamily/Winged helix DNA-binding domain"/>
    <property type="match status" value="1"/>
</dbReference>
<keyword evidence="2" id="KW-1185">Reference proteome</keyword>
<comment type="caution">
    <text evidence="1">The sequence shown here is derived from an EMBL/GenBank/DDBJ whole genome shotgun (WGS) entry which is preliminary data.</text>
</comment>
<dbReference type="SUPFAM" id="SSF88659">
    <property type="entry name" value="Sigma3 and sigma4 domains of RNA polymerase sigma factors"/>
    <property type="match status" value="1"/>
</dbReference>
<dbReference type="RefSeq" id="WP_253836606.1">
    <property type="nucleotide sequence ID" value="NZ_JAMTCS010000008.1"/>
</dbReference>